<name>A0A2T2WN52_9FIRM</name>
<dbReference type="Proteomes" id="UP000241848">
    <property type="component" value="Unassembled WGS sequence"/>
</dbReference>
<feature type="transmembrane region" description="Helical" evidence="1">
    <location>
        <begin position="33"/>
        <end position="53"/>
    </location>
</feature>
<organism evidence="2 3">
    <name type="scientific">Sulfobacillus acidophilus</name>
    <dbReference type="NCBI Taxonomy" id="53633"/>
    <lineage>
        <taxon>Bacteria</taxon>
        <taxon>Bacillati</taxon>
        <taxon>Bacillota</taxon>
        <taxon>Clostridia</taxon>
        <taxon>Eubacteriales</taxon>
        <taxon>Clostridiales Family XVII. Incertae Sedis</taxon>
        <taxon>Sulfobacillus</taxon>
    </lineage>
</organism>
<accession>A0A2T2WN52</accession>
<dbReference type="EMBL" id="PXYV01000004">
    <property type="protein sequence ID" value="PSR23667.1"/>
    <property type="molecule type" value="Genomic_DNA"/>
</dbReference>
<sequence>MRTVLALVIAVSSSVIGAVVGRSRRPYGRYSVGHVILISVAAVLVAEGGTVLWVGAPQSVLQPVVGGLVLGLVAGFFSGRKPPPPDQLPPSRPHS</sequence>
<proteinExistence type="predicted"/>
<reference evidence="2 3" key="1">
    <citation type="journal article" date="2014" name="BMC Genomics">
        <title>Comparison of environmental and isolate Sulfobacillus genomes reveals diverse carbon, sulfur, nitrogen, and hydrogen metabolisms.</title>
        <authorList>
            <person name="Justice N.B."/>
            <person name="Norman A."/>
            <person name="Brown C.T."/>
            <person name="Singh A."/>
            <person name="Thomas B.C."/>
            <person name="Banfield J.F."/>
        </authorList>
    </citation>
    <scope>NUCLEOTIDE SEQUENCE [LARGE SCALE GENOMIC DNA]</scope>
    <source>
        <strain evidence="2">AMDSBA3</strain>
    </source>
</reference>
<feature type="transmembrane region" description="Helical" evidence="1">
    <location>
        <begin position="60"/>
        <end position="79"/>
    </location>
</feature>
<evidence type="ECO:0000313" key="2">
    <source>
        <dbReference type="EMBL" id="PSR23667.1"/>
    </source>
</evidence>
<evidence type="ECO:0000256" key="1">
    <source>
        <dbReference type="SAM" id="Phobius"/>
    </source>
</evidence>
<keyword evidence="1" id="KW-0472">Membrane</keyword>
<keyword evidence="1" id="KW-1133">Transmembrane helix</keyword>
<keyword evidence="1" id="KW-0812">Transmembrane</keyword>
<evidence type="ECO:0000313" key="3">
    <source>
        <dbReference type="Proteomes" id="UP000241848"/>
    </source>
</evidence>
<dbReference type="AlphaFoldDB" id="A0A2T2WN52"/>
<protein>
    <submittedName>
        <fullName evidence="2">Uncharacterized protein</fullName>
    </submittedName>
</protein>
<comment type="caution">
    <text evidence="2">The sequence shown here is derived from an EMBL/GenBank/DDBJ whole genome shotgun (WGS) entry which is preliminary data.</text>
</comment>
<gene>
    <name evidence="2" type="ORF">C7B45_02575</name>
</gene>